<dbReference type="PANTHER" id="PTHR46558:SF4">
    <property type="entry name" value="DNA-BIDING PHAGE PROTEIN"/>
    <property type="match status" value="1"/>
</dbReference>
<keyword evidence="4" id="KW-1185">Reference proteome</keyword>
<dbReference type="SUPFAM" id="SSF47413">
    <property type="entry name" value="lambda repressor-like DNA-binding domains"/>
    <property type="match status" value="1"/>
</dbReference>
<dbReference type="RefSeq" id="WP_261495178.1">
    <property type="nucleotide sequence ID" value="NZ_JAOCQF010000001.1"/>
</dbReference>
<dbReference type="PROSITE" id="PS50943">
    <property type="entry name" value="HTH_CROC1"/>
    <property type="match status" value="1"/>
</dbReference>
<organism evidence="3 4">
    <name type="scientific">Albidovulum sediminis</name>
    <dbReference type="NCBI Taxonomy" id="3066345"/>
    <lineage>
        <taxon>Bacteria</taxon>
        <taxon>Pseudomonadati</taxon>
        <taxon>Pseudomonadota</taxon>
        <taxon>Alphaproteobacteria</taxon>
        <taxon>Rhodobacterales</taxon>
        <taxon>Paracoccaceae</taxon>
        <taxon>Albidovulum</taxon>
    </lineage>
</organism>
<dbReference type="SMART" id="SM00530">
    <property type="entry name" value="HTH_XRE"/>
    <property type="match status" value="1"/>
</dbReference>
<name>A0ABT2NQ74_9RHOB</name>
<gene>
    <name evidence="3" type="ORF">N5I32_09365</name>
</gene>
<dbReference type="CDD" id="cd00093">
    <property type="entry name" value="HTH_XRE"/>
    <property type="match status" value="1"/>
</dbReference>
<evidence type="ECO:0000259" key="2">
    <source>
        <dbReference type="PROSITE" id="PS50943"/>
    </source>
</evidence>
<evidence type="ECO:0000313" key="4">
    <source>
        <dbReference type="Proteomes" id="UP001205601"/>
    </source>
</evidence>
<feature type="domain" description="HTH cro/C1-type" evidence="2">
    <location>
        <begin position="21"/>
        <end position="75"/>
    </location>
</feature>
<accession>A0ABT2NQ74</accession>
<evidence type="ECO:0000256" key="1">
    <source>
        <dbReference type="ARBA" id="ARBA00023125"/>
    </source>
</evidence>
<evidence type="ECO:0000313" key="3">
    <source>
        <dbReference type="EMBL" id="MCT8329719.1"/>
    </source>
</evidence>
<reference evidence="4" key="1">
    <citation type="submission" date="2023-07" db="EMBL/GenBank/DDBJ databases">
        <title>Defluviimonas sediminis sp. nov., isolated from mangrove sediment.</title>
        <authorList>
            <person name="Liu L."/>
            <person name="Li J."/>
            <person name="Huang Y."/>
            <person name="Pan J."/>
            <person name="Li M."/>
        </authorList>
    </citation>
    <scope>NUCLEOTIDE SEQUENCE [LARGE SCALE GENOMIC DNA]</scope>
    <source>
        <strain evidence="4">FT324</strain>
    </source>
</reference>
<sequence>MPDVTDDSWYSDHIATFGDRLAAAREAQGMTQEEFANRLGVRRRTVREWEDDVREPRANRLQMIAGMFGVSIMWLLTGEGPGVASPDAETRADLPRLLGDLRGLHRDADRMRGRIAALEARVERLIAGRAA</sequence>
<dbReference type="PANTHER" id="PTHR46558">
    <property type="entry name" value="TRACRIPTIONAL REGULATORY PROTEIN-RELATED-RELATED"/>
    <property type="match status" value="1"/>
</dbReference>
<dbReference type="InterPro" id="IPR001387">
    <property type="entry name" value="Cro/C1-type_HTH"/>
</dbReference>
<protein>
    <submittedName>
        <fullName evidence="3">Helix-turn-helix domain-containing protein</fullName>
    </submittedName>
</protein>
<proteinExistence type="predicted"/>
<dbReference type="Gene3D" id="1.10.260.40">
    <property type="entry name" value="lambda repressor-like DNA-binding domains"/>
    <property type="match status" value="1"/>
</dbReference>
<dbReference type="InterPro" id="IPR010982">
    <property type="entry name" value="Lambda_DNA-bd_dom_sf"/>
</dbReference>
<comment type="caution">
    <text evidence="3">The sequence shown here is derived from an EMBL/GenBank/DDBJ whole genome shotgun (WGS) entry which is preliminary data.</text>
</comment>
<dbReference type="Pfam" id="PF01381">
    <property type="entry name" value="HTH_3"/>
    <property type="match status" value="1"/>
</dbReference>
<dbReference type="EMBL" id="JAOCQF010000001">
    <property type="protein sequence ID" value="MCT8329719.1"/>
    <property type="molecule type" value="Genomic_DNA"/>
</dbReference>
<dbReference type="Proteomes" id="UP001205601">
    <property type="component" value="Unassembled WGS sequence"/>
</dbReference>
<keyword evidence="1" id="KW-0238">DNA-binding</keyword>